<dbReference type="Proteomes" id="UP000714618">
    <property type="component" value="Unassembled WGS sequence"/>
</dbReference>
<evidence type="ECO:0000313" key="1">
    <source>
        <dbReference type="EMBL" id="CAD0091715.1"/>
    </source>
</evidence>
<protein>
    <submittedName>
        <fullName evidence="1">Uncharacterized protein</fullName>
    </submittedName>
</protein>
<keyword evidence="2" id="KW-1185">Reference proteome</keyword>
<accession>A0A9N8PD02</accession>
<dbReference type="OrthoDB" id="3849005at2759"/>
<comment type="caution">
    <text evidence="1">The sequence shown here is derived from an EMBL/GenBank/DDBJ whole genome shotgun (WGS) entry which is preliminary data.</text>
</comment>
<dbReference type="EMBL" id="CAIJEO010000004">
    <property type="protein sequence ID" value="CAD0091715.1"/>
    <property type="molecule type" value="Genomic_DNA"/>
</dbReference>
<dbReference type="AlphaFoldDB" id="A0A9N8PD02"/>
<sequence>CSFCYTATLPQWALTSSLLKKIIAIVPSPWNFKSPSSLHALDSKNQYVLALSPEFVRPMKDIRAAVDEKAQWRHSELLLLNKIKCLDTLEALDTMFVNSIAGLQLVGHHLMIQHTNITNGGVVDPQSMHFLDERRDHPPSVLLAANHARRLTKKTYTSRFNLTEDQTRVLDISDCASRMLEAASEFLALQARCRELIALVQVESDLPVGLQRTHTLTEGLMSKAARMLGKAYERVLWATALIAGKMLNLSTLLSSSGHLDKRLIMAPMALRIESETTQCPSKIGDDQHCIDRKEDNGLLETY</sequence>
<name>A0A9N8PD02_9PEZI</name>
<gene>
    <name evidence="1" type="ORF">AWRI4233_LOCUS3449</name>
</gene>
<proteinExistence type="predicted"/>
<evidence type="ECO:0000313" key="2">
    <source>
        <dbReference type="Proteomes" id="UP000714618"/>
    </source>
</evidence>
<reference evidence="1" key="1">
    <citation type="submission" date="2020-06" db="EMBL/GenBank/DDBJ databases">
        <authorList>
            <person name="Onetto C."/>
        </authorList>
    </citation>
    <scope>NUCLEOTIDE SEQUENCE</scope>
</reference>
<organism evidence="1 2">
    <name type="scientific">Aureobasidium mustum</name>
    <dbReference type="NCBI Taxonomy" id="2773714"/>
    <lineage>
        <taxon>Eukaryota</taxon>
        <taxon>Fungi</taxon>
        <taxon>Dikarya</taxon>
        <taxon>Ascomycota</taxon>
        <taxon>Pezizomycotina</taxon>
        <taxon>Dothideomycetes</taxon>
        <taxon>Dothideomycetidae</taxon>
        <taxon>Dothideales</taxon>
        <taxon>Saccotheciaceae</taxon>
        <taxon>Aureobasidium</taxon>
    </lineage>
</organism>
<feature type="non-terminal residue" evidence="1">
    <location>
        <position position="1"/>
    </location>
</feature>